<dbReference type="GO" id="GO:0015074">
    <property type="term" value="P:DNA integration"/>
    <property type="evidence" value="ECO:0007669"/>
    <property type="project" value="InterPro"/>
</dbReference>
<dbReference type="InterPro" id="IPR050951">
    <property type="entry name" value="Retrovirus_Pol_polyprotein"/>
</dbReference>
<name>A0A9Q3GDS7_9BASI</name>
<dbReference type="InterPro" id="IPR036397">
    <property type="entry name" value="RNaseH_sf"/>
</dbReference>
<protein>
    <recommendedName>
        <fullName evidence="2">Integrase catalytic domain-containing protein</fullName>
    </recommendedName>
</protein>
<sequence>MYGINLHNIKNIYFTIGNNERPKFAFLPFRRQIALNKLSPVSLELEKFKSEQLDEAEISLPLTDKQESELSDLLYDLKEAFASEKEPLGAIFSHEAEIILNIEIPYPPLLRRPAYPASPKSREALEIHIKELLDLSVTGKVVHNQEVEINTPVIVACHNGNSRMVGEFRALNTYTFPDRYPIPKIQIALTQISQEVYISTMDSLKGFHQNVVTQRARKYLRIIVHCGVYEYSRMPFCIENAPSHLKIMMNEIFPEELSEDGLIRWPLLNNIDNPTYVLEEASPHLPIERISVTDLKTTLFEVRSSYTQDRNCSILCQLLTEYFKDHSLIHAFDKVWKKSYDEGRFHLLDGIIYHRAKHTCVMTVVDRSLINLVLKQCHDSPFSVHLSEDRTRENVNTCIWWPMWQKNVAEYCKSCDRYQKAKKATGKIHGNMIKIQEPRRPWEIVHMDWATGLPPVGDKSYNLCLVIDDRFSKTPIFLSCHQDDKAMDTALLIWNRVVSWTGIFTDIISDRDPKFTSEPWKNLHQLFGTKLSFSTAYHPQTDGLAERMIQNLEDMVRRFHAYVLEFKYCDGFTHDWCNLLPALELAYKTSIHTSTNQTPDVLEKVCNPRLPQYSSQKNLVELHPTDSRFKGILEKGRKHAVRCMEDSFAYAKDKWDKLHAIPDFKVEYLVLLSTTKFNNIKEFKKLKDSFSGPFIIKALHGENFVEVELSKELSNKHPTFPVTLMKPYKSGDAKKLPFSNKVPQHIPPIESPGTRKFTKVLKERELRTKKLREYLVRYSDPTCKDEWFSENNIPEATKILRRFGHTRNKNVTK</sequence>
<dbReference type="PANTHER" id="PTHR37984">
    <property type="entry name" value="PROTEIN CBG26694"/>
    <property type="match status" value="1"/>
</dbReference>
<dbReference type="Gene3D" id="3.30.420.10">
    <property type="entry name" value="Ribonuclease H-like superfamily/Ribonuclease H"/>
    <property type="match status" value="1"/>
</dbReference>
<gene>
    <name evidence="3" type="ORF">O181_003673</name>
</gene>
<dbReference type="GO" id="GO:0003723">
    <property type="term" value="F:RNA binding"/>
    <property type="evidence" value="ECO:0007669"/>
    <property type="project" value="UniProtKB-KW"/>
</dbReference>
<dbReference type="InterPro" id="IPR043128">
    <property type="entry name" value="Rev_trsase/Diguanyl_cyclase"/>
</dbReference>
<keyword evidence="1" id="KW-0694">RNA-binding</keyword>
<keyword evidence="4" id="KW-1185">Reference proteome</keyword>
<evidence type="ECO:0000313" key="4">
    <source>
        <dbReference type="Proteomes" id="UP000765509"/>
    </source>
</evidence>
<accession>A0A9Q3GDS7</accession>
<evidence type="ECO:0000256" key="1">
    <source>
        <dbReference type="ARBA" id="ARBA00022884"/>
    </source>
</evidence>
<dbReference type="GO" id="GO:0005634">
    <property type="term" value="C:nucleus"/>
    <property type="evidence" value="ECO:0007669"/>
    <property type="project" value="UniProtKB-ARBA"/>
</dbReference>
<dbReference type="EMBL" id="AVOT02000665">
    <property type="protein sequence ID" value="MBW0463958.1"/>
    <property type="molecule type" value="Genomic_DNA"/>
</dbReference>
<dbReference type="Proteomes" id="UP000765509">
    <property type="component" value="Unassembled WGS sequence"/>
</dbReference>
<organism evidence="3 4">
    <name type="scientific">Austropuccinia psidii MF-1</name>
    <dbReference type="NCBI Taxonomy" id="1389203"/>
    <lineage>
        <taxon>Eukaryota</taxon>
        <taxon>Fungi</taxon>
        <taxon>Dikarya</taxon>
        <taxon>Basidiomycota</taxon>
        <taxon>Pucciniomycotina</taxon>
        <taxon>Pucciniomycetes</taxon>
        <taxon>Pucciniales</taxon>
        <taxon>Sphaerophragmiaceae</taxon>
        <taxon>Austropuccinia</taxon>
    </lineage>
</organism>
<dbReference type="Gene3D" id="3.10.10.10">
    <property type="entry name" value="HIV Type 1 Reverse Transcriptase, subunit A, domain 1"/>
    <property type="match status" value="1"/>
</dbReference>
<dbReference type="PROSITE" id="PS50994">
    <property type="entry name" value="INTEGRASE"/>
    <property type="match status" value="1"/>
</dbReference>
<comment type="caution">
    <text evidence="3">The sequence shown here is derived from an EMBL/GenBank/DDBJ whole genome shotgun (WGS) entry which is preliminary data.</text>
</comment>
<proteinExistence type="predicted"/>
<dbReference type="Pfam" id="PF17921">
    <property type="entry name" value="Integrase_H2C2"/>
    <property type="match status" value="1"/>
</dbReference>
<reference evidence="3" key="1">
    <citation type="submission" date="2021-03" db="EMBL/GenBank/DDBJ databases">
        <title>Draft genome sequence of rust myrtle Austropuccinia psidii MF-1, a brazilian biotype.</title>
        <authorList>
            <person name="Quecine M.C."/>
            <person name="Pachon D.M.R."/>
            <person name="Bonatelli M.L."/>
            <person name="Correr F.H."/>
            <person name="Franceschini L.M."/>
            <person name="Leite T.F."/>
            <person name="Margarido G.R.A."/>
            <person name="Almeida C.A."/>
            <person name="Ferrarezi J.A."/>
            <person name="Labate C.A."/>
        </authorList>
    </citation>
    <scope>NUCLEOTIDE SEQUENCE</scope>
    <source>
        <strain evidence="3">MF-1</strain>
    </source>
</reference>
<dbReference type="SUPFAM" id="SSF56672">
    <property type="entry name" value="DNA/RNA polymerases"/>
    <property type="match status" value="1"/>
</dbReference>
<dbReference type="SUPFAM" id="SSF53098">
    <property type="entry name" value="Ribonuclease H-like"/>
    <property type="match status" value="1"/>
</dbReference>
<evidence type="ECO:0000259" key="2">
    <source>
        <dbReference type="PROSITE" id="PS50994"/>
    </source>
</evidence>
<dbReference type="PANTHER" id="PTHR37984:SF5">
    <property type="entry name" value="PROTEIN NYNRIN-LIKE"/>
    <property type="match status" value="1"/>
</dbReference>
<dbReference type="InterPro" id="IPR001584">
    <property type="entry name" value="Integrase_cat-core"/>
</dbReference>
<dbReference type="Gene3D" id="1.10.340.70">
    <property type="match status" value="1"/>
</dbReference>
<evidence type="ECO:0000313" key="3">
    <source>
        <dbReference type="EMBL" id="MBW0463958.1"/>
    </source>
</evidence>
<dbReference type="InterPro" id="IPR043502">
    <property type="entry name" value="DNA/RNA_pol_sf"/>
</dbReference>
<dbReference type="OrthoDB" id="2595244at2759"/>
<dbReference type="Gene3D" id="3.30.70.270">
    <property type="match status" value="1"/>
</dbReference>
<dbReference type="InterPro" id="IPR012337">
    <property type="entry name" value="RNaseH-like_sf"/>
</dbReference>
<feature type="domain" description="Integrase catalytic" evidence="2">
    <location>
        <begin position="437"/>
        <end position="607"/>
    </location>
</feature>
<dbReference type="AlphaFoldDB" id="A0A9Q3GDS7"/>
<dbReference type="InterPro" id="IPR041588">
    <property type="entry name" value="Integrase_H2C2"/>
</dbReference>